<proteinExistence type="predicted"/>
<keyword evidence="2" id="KW-1185">Reference proteome</keyword>
<evidence type="ECO:0000313" key="1">
    <source>
        <dbReference type="EMBL" id="MFD0921259.1"/>
    </source>
</evidence>
<dbReference type="InterPro" id="IPR025591">
    <property type="entry name" value="RloB"/>
</dbReference>
<sequence>MNRKADRKRTTRENSRRRRNPRFDSLPLLLVACGADRTEKQYLAALHSRYARKAARVDFLTDGVDPLTLVRKTARMTELHPRDFDEVWCVVDVDEFDLDSALRLARQHGINVVVSNRCFEYWLILHFENCESAFPTAADVERRLRRHVPHYDKTNVRFCDFEHGVGNAVERAKRRCAFGEEHRHNPSSGMWRLVEAVLPDDRAR</sequence>
<dbReference type="Proteomes" id="UP001597018">
    <property type="component" value="Unassembled WGS sequence"/>
</dbReference>
<name>A0ABW3FTZ5_9PSEU</name>
<gene>
    <name evidence="1" type="ORF">ACFQ16_16040</name>
</gene>
<evidence type="ECO:0000313" key="2">
    <source>
        <dbReference type="Proteomes" id="UP001597018"/>
    </source>
</evidence>
<protein>
    <submittedName>
        <fullName evidence="1">RloB family protein</fullName>
    </submittedName>
</protein>
<accession>A0ABW3FTZ5</accession>
<dbReference type="Pfam" id="PF13707">
    <property type="entry name" value="RloB"/>
    <property type="match status" value="1"/>
</dbReference>
<organism evidence="1 2">
    <name type="scientific">Saccharopolyspora rosea</name>
    <dbReference type="NCBI Taxonomy" id="524884"/>
    <lineage>
        <taxon>Bacteria</taxon>
        <taxon>Bacillati</taxon>
        <taxon>Actinomycetota</taxon>
        <taxon>Actinomycetes</taxon>
        <taxon>Pseudonocardiales</taxon>
        <taxon>Pseudonocardiaceae</taxon>
        <taxon>Saccharopolyspora</taxon>
    </lineage>
</organism>
<comment type="caution">
    <text evidence="1">The sequence shown here is derived from an EMBL/GenBank/DDBJ whole genome shotgun (WGS) entry which is preliminary data.</text>
</comment>
<dbReference type="EMBL" id="JBHTIW010000011">
    <property type="protein sequence ID" value="MFD0921259.1"/>
    <property type="molecule type" value="Genomic_DNA"/>
</dbReference>
<dbReference type="RefSeq" id="WP_317630365.1">
    <property type="nucleotide sequence ID" value="NZ_CP102826.1"/>
</dbReference>
<reference evidence="2" key="1">
    <citation type="journal article" date="2019" name="Int. J. Syst. Evol. Microbiol.">
        <title>The Global Catalogue of Microorganisms (GCM) 10K type strain sequencing project: providing services to taxonomists for standard genome sequencing and annotation.</title>
        <authorList>
            <consortium name="The Broad Institute Genomics Platform"/>
            <consortium name="The Broad Institute Genome Sequencing Center for Infectious Disease"/>
            <person name="Wu L."/>
            <person name="Ma J."/>
        </authorList>
    </citation>
    <scope>NUCLEOTIDE SEQUENCE [LARGE SCALE GENOMIC DNA]</scope>
    <source>
        <strain evidence="2">CCUG 56401</strain>
    </source>
</reference>